<accession>A0A4Q9GL19</accession>
<dbReference type="InterPro" id="IPR016181">
    <property type="entry name" value="Acyl_CoA_acyltransferase"/>
</dbReference>
<dbReference type="RefSeq" id="WP_131001340.1">
    <property type="nucleotide sequence ID" value="NZ_JBHSZR010000002.1"/>
</dbReference>
<evidence type="ECO:0000256" key="2">
    <source>
        <dbReference type="ARBA" id="ARBA00023315"/>
    </source>
</evidence>
<dbReference type="SUPFAM" id="SSF55729">
    <property type="entry name" value="Acyl-CoA N-acyltransferases (Nat)"/>
    <property type="match status" value="1"/>
</dbReference>
<organism evidence="4 5">
    <name type="scientific">Hansschlegelia quercus</name>
    <dbReference type="NCBI Taxonomy" id="2528245"/>
    <lineage>
        <taxon>Bacteria</taxon>
        <taxon>Pseudomonadati</taxon>
        <taxon>Pseudomonadota</taxon>
        <taxon>Alphaproteobacteria</taxon>
        <taxon>Hyphomicrobiales</taxon>
        <taxon>Methylopilaceae</taxon>
        <taxon>Hansschlegelia</taxon>
    </lineage>
</organism>
<name>A0A4Q9GL19_9HYPH</name>
<protein>
    <submittedName>
        <fullName evidence="4">GNAT family N-acetyltransferase</fullName>
    </submittedName>
</protein>
<dbReference type="PROSITE" id="PS51186">
    <property type="entry name" value="GNAT"/>
    <property type="match status" value="1"/>
</dbReference>
<dbReference type="InterPro" id="IPR000182">
    <property type="entry name" value="GNAT_dom"/>
</dbReference>
<dbReference type="AlphaFoldDB" id="A0A4Q9GL19"/>
<dbReference type="Pfam" id="PF00583">
    <property type="entry name" value="Acetyltransf_1"/>
    <property type="match status" value="1"/>
</dbReference>
<dbReference type="GO" id="GO:0016747">
    <property type="term" value="F:acyltransferase activity, transferring groups other than amino-acyl groups"/>
    <property type="evidence" value="ECO:0007669"/>
    <property type="project" value="InterPro"/>
</dbReference>
<evidence type="ECO:0000256" key="1">
    <source>
        <dbReference type="ARBA" id="ARBA00022679"/>
    </source>
</evidence>
<keyword evidence="5" id="KW-1185">Reference proteome</keyword>
<dbReference type="Gene3D" id="3.40.630.30">
    <property type="match status" value="1"/>
</dbReference>
<keyword evidence="1 4" id="KW-0808">Transferase</keyword>
<proteinExistence type="predicted"/>
<feature type="domain" description="N-acetyltransferase" evidence="3">
    <location>
        <begin position="4"/>
        <end position="157"/>
    </location>
</feature>
<evidence type="ECO:0000313" key="4">
    <source>
        <dbReference type="EMBL" id="TBN55089.1"/>
    </source>
</evidence>
<comment type="caution">
    <text evidence="4">The sequence shown here is derived from an EMBL/GenBank/DDBJ whole genome shotgun (WGS) entry which is preliminary data.</text>
</comment>
<dbReference type="PANTHER" id="PTHR43877:SF2">
    <property type="entry name" value="AMINOALKYLPHOSPHONATE N-ACETYLTRANSFERASE-RELATED"/>
    <property type="match status" value="1"/>
</dbReference>
<keyword evidence="2" id="KW-0012">Acyltransferase</keyword>
<sequence>MSEFLIREAVDADGPALSRLIADARASGGEALAPPEDAAFEQPARYFEERGGRLWLVMRDGTAVGSFGLIAHDERAEFELAMICLEPAARGQGLAAALLAGANAFAAASGAIRLSVWVDVAAEDLHRFCERHEFLREPGVRARRDGSETLEACFSRPVR</sequence>
<dbReference type="PANTHER" id="PTHR43877">
    <property type="entry name" value="AMINOALKYLPHOSPHONATE N-ACETYLTRANSFERASE-RELATED-RELATED"/>
    <property type="match status" value="1"/>
</dbReference>
<dbReference type="Proteomes" id="UP000291613">
    <property type="component" value="Unassembled WGS sequence"/>
</dbReference>
<dbReference type="InterPro" id="IPR050832">
    <property type="entry name" value="Bact_Acetyltransf"/>
</dbReference>
<dbReference type="OrthoDB" id="9799681at2"/>
<dbReference type="EMBL" id="SIUB01000001">
    <property type="protein sequence ID" value="TBN55089.1"/>
    <property type="molecule type" value="Genomic_DNA"/>
</dbReference>
<evidence type="ECO:0000259" key="3">
    <source>
        <dbReference type="PROSITE" id="PS51186"/>
    </source>
</evidence>
<reference evidence="4 5" key="1">
    <citation type="submission" date="2019-02" db="EMBL/GenBank/DDBJ databases">
        <title>Hansschlegelia quercus sp. nov., a novel methylotrophic bacterium from buds of oak (Quercus robur L.).</title>
        <authorList>
            <person name="Agafonova N.V."/>
            <person name="Kaparullina E.N."/>
            <person name="Grouzdev D.S."/>
            <person name="Doronina N.V."/>
        </authorList>
    </citation>
    <scope>NUCLEOTIDE SEQUENCE [LARGE SCALE GENOMIC DNA]</scope>
    <source>
        <strain evidence="4 5">Dub</strain>
    </source>
</reference>
<gene>
    <name evidence="4" type="ORF">EYR15_02820</name>
</gene>
<evidence type="ECO:0000313" key="5">
    <source>
        <dbReference type="Proteomes" id="UP000291613"/>
    </source>
</evidence>